<sequence length="64" mass="6345">VGSSVAAGEVCVVLEAMKMETPVVAPCAGVVCAVRAVTSQLSSAGNLLLVIRTQEEGTEAAAAE</sequence>
<dbReference type="InterPro" id="IPR000089">
    <property type="entry name" value="Biotin_lipoyl"/>
</dbReference>
<dbReference type="Proteomes" id="UP000485058">
    <property type="component" value="Unassembled WGS sequence"/>
</dbReference>
<gene>
    <name evidence="2" type="ORF">HaLaN_11665</name>
</gene>
<dbReference type="EMBL" id="BLLF01000850">
    <property type="protein sequence ID" value="GFH15436.1"/>
    <property type="molecule type" value="Genomic_DNA"/>
</dbReference>
<dbReference type="GO" id="GO:0016829">
    <property type="term" value="F:lyase activity"/>
    <property type="evidence" value="ECO:0007669"/>
    <property type="project" value="UniProtKB-KW"/>
</dbReference>
<dbReference type="CDD" id="cd06850">
    <property type="entry name" value="biotinyl_domain"/>
    <property type="match status" value="1"/>
</dbReference>
<evidence type="ECO:0000259" key="1">
    <source>
        <dbReference type="PROSITE" id="PS50968"/>
    </source>
</evidence>
<feature type="domain" description="Lipoyl-binding" evidence="1">
    <location>
        <begin position="1"/>
        <end position="52"/>
    </location>
</feature>
<reference evidence="2 3" key="1">
    <citation type="submission" date="2020-02" db="EMBL/GenBank/DDBJ databases">
        <title>Draft genome sequence of Haematococcus lacustris strain NIES-144.</title>
        <authorList>
            <person name="Morimoto D."/>
            <person name="Nakagawa S."/>
            <person name="Yoshida T."/>
            <person name="Sawayama S."/>
        </authorList>
    </citation>
    <scope>NUCLEOTIDE SEQUENCE [LARGE SCALE GENOMIC DNA]</scope>
    <source>
        <strain evidence="2 3">NIES-144</strain>
    </source>
</reference>
<dbReference type="InterPro" id="IPR011053">
    <property type="entry name" value="Single_hybrid_motif"/>
</dbReference>
<evidence type="ECO:0000313" key="3">
    <source>
        <dbReference type="Proteomes" id="UP000485058"/>
    </source>
</evidence>
<accession>A0A699Z841</accession>
<keyword evidence="2" id="KW-0456">Lyase</keyword>
<dbReference type="SUPFAM" id="SSF51230">
    <property type="entry name" value="Single hybrid motif"/>
    <property type="match status" value="1"/>
</dbReference>
<protein>
    <submittedName>
        <fullName evidence="2">Urea amidolyase</fullName>
    </submittedName>
</protein>
<proteinExistence type="predicted"/>
<dbReference type="Pfam" id="PF00364">
    <property type="entry name" value="Biotin_lipoyl"/>
    <property type="match status" value="1"/>
</dbReference>
<dbReference type="AlphaFoldDB" id="A0A699Z841"/>
<name>A0A699Z841_HAELA</name>
<dbReference type="Gene3D" id="2.40.50.100">
    <property type="match status" value="1"/>
</dbReference>
<comment type="caution">
    <text evidence="2">The sequence shown here is derived from an EMBL/GenBank/DDBJ whole genome shotgun (WGS) entry which is preliminary data.</text>
</comment>
<dbReference type="PROSITE" id="PS50968">
    <property type="entry name" value="BIOTINYL_LIPOYL"/>
    <property type="match status" value="1"/>
</dbReference>
<feature type="non-terminal residue" evidence="2">
    <location>
        <position position="1"/>
    </location>
</feature>
<evidence type="ECO:0000313" key="2">
    <source>
        <dbReference type="EMBL" id="GFH15436.1"/>
    </source>
</evidence>
<keyword evidence="3" id="KW-1185">Reference proteome</keyword>
<organism evidence="2 3">
    <name type="scientific">Haematococcus lacustris</name>
    <name type="common">Green alga</name>
    <name type="synonym">Haematococcus pluvialis</name>
    <dbReference type="NCBI Taxonomy" id="44745"/>
    <lineage>
        <taxon>Eukaryota</taxon>
        <taxon>Viridiplantae</taxon>
        <taxon>Chlorophyta</taxon>
        <taxon>core chlorophytes</taxon>
        <taxon>Chlorophyceae</taxon>
        <taxon>CS clade</taxon>
        <taxon>Chlamydomonadales</taxon>
        <taxon>Haematococcaceae</taxon>
        <taxon>Haematococcus</taxon>
    </lineage>
</organism>